<comment type="caution">
    <text evidence="1">The sequence shown here is derived from an EMBL/GenBank/DDBJ whole genome shotgun (WGS) entry which is preliminary data.</text>
</comment>
<organism evidence="1 2">
    <name type="scientific">Gallibacterium anatis 4895</name>
    <dbReference type="NCBI Taxonomy" id="1396510"/>
    <lineage>
        <taxon>Bacteria</taxon>
        <taxon>Pseudomonadati</taxon>
        <taxon>Pseudomonadota</taxon>
        <taxon>Gammaproteobacteria</taxon>
        <taxon>Pasteurellales</taxon>
        <taxon>Pasteurellaceae</taxon>
        <taxon>Gallibacterium</taxon>
    </lineage>
</organism>
<evidence type="ECO:0000313" key="2">
    <source>
        <dbReference type="Proteomes" id="UP000030554"/>
    </source>
</evidence>
<gene>
    <name evidence="1" type="ORF">IO48_02690</name>
</gene>
<dbReference type="RefSeq" id="WP_039162794.1">
    <property type="nucleotide sequence ID" value="NZ_JPJQ01000011.1"/>
</dbReference>
<protein>
    <submittedName>
        <fullName evidence="1">Uncharacterized protein</fullName>
    </submittedName>
</protein>
<name>A0A0A3ANT5_9PAST</name>
<dbReference type="Proteomes" id="UP000030554">
    <property type="component" value="Unassembled WGS sequence"/>
</dbReference>
<dbReference type="AlphaFoldDB" id="A0A0A3ANT5"/>
<reference evidence="1 2" key="1">
    <citation type="submission" date="2014-07" db="EMBL/GenBank/DDBJ databases">
        <title>Chaperone-usher fimbriae in a diverse selection of Gallibacterium genomes.</title>
        <authorList>
            <person name="Kudirkiene E."/>
            <person name="Bager R.J."/>
            <person name="Johnson T.J."/>
            <person name="Bojesen A.M."/>
        </authorList>
    </citation>
    <scope>NUCLEOTIDE SEQUENCE [LARGE SCALE GENOMIC DNA]</scope>
    <source>
        <strain evidence="1 2">4895</strain>
    </source>
</reference>
<sequence length="64" mass="6884">MGVSLLGNNSNVGQDVGLAGIGSFVGSNIRNPIFSAITNDFIQKIPTLKDNYLNSKEKTQNDEK</sequence>
<accession>A0A0A3ANT5</accession>
<proteinExistence type="predicted"/>
<dbReference type="EMBL" id="JPJQ01000011">
    <property type="protein sequence ID" value="KGQ63119.1"/>
    <property type="molecule type" value="Genomic_DNA"/>
</dbReference>
<evidence type="ECO:0000313" key="1">
    <source>
        <dbReference type="EMBL" id="KGQ63119.1"/>
    </source>
</evidence>